<evidence type="ECO:0000259" key="8">
    <source>
        <dbReference type="Pfam" id="PF00275"/>
    </source>
</evidence>
<dbReference type="CDD" id="cd01556">
    <property type="entry name" value="EPSP_synthase"/>
    <property type="match status" value="1"/>
</dbReference>
<feature type="binding site" evidence="7">
    <location>
        <position position="43"/>
    </location>
    <ligand>
        <name>3-phosphoshikimate</name>
        <dbReference type="ChEBI" id="CHEBI:145989"/>
    </ligand>
</feature>
<dbReference type="AlphaFoldDB" id="E1YHF0"/>
<dbReference type="InterPro" id="IPR006264">
    <property type="entry name" value="EPSP_synthase"/>
</dbReference>
<dbReference type="EMBL" id="FR695874">
    <property type="protein sequence ID" value="CBX30069.1"/>
    <property type="molecule type" value="Genomic_DNA"/>
</dbReference>
<comment type="subcellular location">
    <subcellularLocation>
        <location evidence="7">Cytoplasm</location>
    </subcellularLocation>
</comment>
<feature type="binding site" evidence="7">
    <location>
        <position position="190"/>
    </location>
    <ligand>
        <name>3-phosphoshikimate</name>
        <dbReference type="ChEBI" id="CHEBI:145989"/>
    </ligand>
</feature>
<comment type="subunit">
    <text evidence="7">Monomer.</text>
</comment>
<dbReference type="NCBIfam" id="TIGR01356">
    <property type="entry name" value="aroA"/>
    <property type="match status" value="1"/>
</dbReference>
<feature type="active site" description="Proton acceptor" evidence="7">
    <location>
        <position position="331"/>
    </location>
</feature>
<feature type="binding site" evidence="7">
    <location>
        <position position="188"/>
    </location>
    <ligand>
        <name>3-phosphoshikimate</name>
        <dbReference type="ChEBI" id="CHEBI:145989"/>
    </ligand>
</feature>
<comment type="similarity">
    <text evidence="2 7">Belongs to the EPSP synthase family.</text>
</comment>
<keyword evidence="4 7" id="KW-0808">Transferase</keyword>
<dbReference type="PIRSF" id="PIRSF000505">
    <property type="entry name" value="EPSPS"/>
    <property type="match status" value="1"/>
</dbReference>
<dbReference type="GO" id="GO:0009423">
    <property type="term" value="P:chorismate biosynthetic process"/>
    <property type="evidence" value="ECO:0007669"/>
    <property type="project" value="UniProtKB-UniRule"/>
</dbReference>
<reference evidence="9" key="1">
    <citation type="journal article" date="2011" name="Environ. Microbiol.">
        <title>Genomic insights into the metabolic potential of the polycyclic aromatic hydrocarbon degrading sulfate-reducing Deltaproteobacterium N47.</title>
        <authorList>
            <person name="Bergmann F."/>
            <person name="Selesi D."/>
            <person name="Weinmaier T."/>
            <person name="Tischler P."/>
            <person name="Rattei T."/>
            <person name="Meckenstock R.U."/>
        </authorList>
    </citation>
    <scope>NUCLEOTIDE SEQUENCE</scope>
</reference>
<name>E1YHF0_9BACT</name>
<dbReference type="SUPFAM" id="SSF55205">
    <property type="entry name" value="EPT/RTPC-like"/>
    <property type="match status" value="1"/>
</dbReference>
<organism evidence="9">
    <name type="scientific">uncultured Desulfobacterium sp</name>
    <dbReference type="NCBI Taxonomy" id="201089"/>
    <lineage>
        <taxon>Bacteria</taxon>
        <taxon>Pseudomonadati</taxon>
        <taxon>Thermodesulfobacteriota</taxon>
        <taxon>Desulfobacteria</taxon>
        <taxon>Desulfobacterales</taxon>
        <taxon>Desulfobacteriaceae</taxon>
        <taxon>Desulfobacterium</taxon>
        <taxon>environmental samples</taxon>
    </lineage>
</organism>
<feature type="binding site" evidence="7">
    <location>
        <position position="331"/>
    </location>
    <ligand>
        <name>3-phosphoshikimate</name>
        <dbReference type="ChEBI" id="CHEBI:145989"/>
    </ligand>
</feature>
<feature type="binding site" evidence="7">
    <location>
        <position position="44"/>
    </location>
    <ligand>
        <name>3-phosphoshikimate</name>
        <dbReference type="ChEBI" id="CHEBI:145989"/>
    </ligand>
</feature>
<keyword evidence="7" id="KW-0963">Cytoplasm</keyword>
<comment type="function">
    <text evidence="7">Catalyzes the transfer of the enolpyruvyl moiety of phosphoenolpyruvate (PEP) to the 5-hydroxyl of shikimate-3-phosphate (S3P) to produce enolpyruvyl shikimate-3-phosphate and inorganic phosphate.</text>
</comment>
<dbReference type="InterPro" id="IPR023193">
    <property type="entry name" value="EPSP_synthase_CS"/>
</dbReference>
<keyword evidence="5 7" id="KW-0057">Aromatic amino acid biosynthesis</keyword>
<dbReference type="InterPro" id="IPR013792">
    <property type="entry name" value="RNA3'P_cycl/enolpyr_Trfase_a/b"/>
</dbReference>
<evidence type="ECO:0000256" key="6">
    <source>
        <dbReference type="ARBA" id="ARBA00044633"/>
    </source>
</evidence>
<dbReference type="Gene3D" id="3.65.10.10">
    <property type="entry name" value="Enolpyruvate transferase domain"/>
    <property type="match status" value="2"/>
</dbReference>
<feature type="binding site" evidence="7">
    <location>
        <position position="190"/>
    </location>
    <ligand>
        <name>phosphoenolpyruvate</name>
        <dbReference type="ChEBI" id="CHEBI:58702"/>
    </ligand>
</feature>
<feature type="binding site" evidence="7">
    <location>
        <position position="216"/>
    </location>
    <ligand>
        <name>3-phosphoshikimate</name>
        <dbReference type="ChEBI" id="CHEBI:145989"/>
    </ligand>
</feature>
<dbReference type="HAMAP" id="MF_00210">
    <property type="entry name" value="EPSP_synth"/>
    <property type="match status" value="1"/>
</dbReference>
<dbReference type="PROSITE" id="PS00104">
    <property type="entry name" value="EPSP_SYNTHASE_1"/>
    <property type="match status" value="1"/>
</dbReference>
<dbReference type="InterPro" id="IPR001986">
    <property type="entry name" value="Enolpyruvate_Tfrase_dom"/>
</dbReference>
<feature type="binding site" evidence="7">
    <location>
        <position position="403"/>
    </location>
    <ligand>
        <name>phosphoenolpyruvate</name>
        <dbReference type="ChEBI" id="CHEBI:58702"/>
    </ligand>
</feature>
<dbReference type="PANTHER" id="PTHR21090:SF5">
    <property type="entry name" value="PENTAFUNCTIONAL AROM POLYPEPTIDE"/>
    <property type="match status" value="1"/>
</dbReference>
<evidence type="ECO:0000256" key="3">
    <source>
        <dbReference type="ARBA" id="ARBA00022605"/>
    </source>
</evidence>
<accession>E1YHF0</accession>
<feature type="binding site" evidence="7">
    <location>
        <position position="358"/>
    </location>
    <ligand>
        <name>3-phosphoshikimate</name>
        <dbReference type="ChEBI" id="CHEBI:145989"/>
    </ligand>
</feature>
<dbReference type="EC" id="2.5.1.19" evidence="7"/>
<feature type="binding site" evidence="7">
    <location>
        <position position="428"/>
    </location>
    <ligand>
        <name>phosphoenolpyruvate</name>
        <dbReference type="ChEBI" id="CHEBI:58702"/>
    </ligand>
</feature>
<evidence type="ECO:0000256" key="2">
    <source>
        <dbReference type="ARBA" id="ARBA00009948"/>
    </source>
</evidence>
<dbReference type="InterPro" id="IPR036968">
    <property type="entry name" value="Enolpyruvate_Tfrase_sf"/>
</dbReference>
<dbReference type="UniPathway" id="UPA00053">
    <property type="reaction ID" value="UER00089"/>
</dbReference>
<comment type="caution">
    <text evidence="7">Lacks conserved residue(s) required for the propagation of feature annotation.</text>
</comment>
<proteinExistence type="inferred from homology"/>
<dbReference type="GO" id="GO:0003866">
    <property type="term" value="F:3-phosphoshikimate 1-carboxyvinyltransferase activity"/>
    <property type="evidence" value="ECO:0007669"/>
    <property type="project" value="UniProtKB-UniRule"/>
</dbReference>
<dbReference type="PANTHER" id="PTHR21090">
    <property type="entry name" value="AROM/DEHYDROQUINATE SYNTHASE"/>
    <property type="match status" value="1"/>
</dbReference>
<dbReference type="GO" id="GO:0009073">
    <property type="term" value="P:aromatic amino acid family biosynthetic process"/>
    <property type="evidence" value="ECO:0007669"/>
    <property type="project" value="UniProtKB-KW"/>
</dbReference>
<evidence type="ECO:0000256" key="5">
    <source>
        <dbReference type="ARBA" id="ARBA00023141"/>
    </source>
</evidence>
<gene>
    <name evidence="7" type="primary">aroA</name>
    <name evidence="9" type="ORF">N47_D28780</name>
</gene>
<keyword evidence="3 7" id="KW-0028">Amino-acid biosynthesis</keyword>
<dbReference type="GO" id="GO:0005737">
    <property type="term" value="C:cytoplasm"/>
    <property type="evidence" value="ECO:0007669"/>
    <property type="project" value="UniProtKB-SubCell"/>
</dbReference>
<sequence>MSLPQMPWILSYGKRHIIVNILTMTETLPAIIDKCEIEVPGSKSYTHRLLIASALSDGKCSLTNCLKSEDTLLTLEALRLMGVKIENLEKEVIVYGSKGLLKAYDKPVYLANSGTSMRLLTGVAALGDGDYTLTGTERMSQRPIQDLLDGLNSLGVEARSVNNNGCPPVVIKGGKIKGGYIELKCNISSQFLSSVLLISPYTEKGIKIKVVEGPVSKPYIDMTIDIMAKLGVNVSRDGYTGFSVDGQQNYKAGSFSVEPDCSQAGYFWAAAAITGSEIKVKGITKDSRQGDLKLTGLFEKMGCKVYFESDGIIVKGGPLVGIETDMSDMPDMVPTLAVVAAFARGTTVIKNVEHLKAKESDRLSAVINELSKTGIEAKSVGSDLVIKGGIPKGARIDTYNDHRIAMSFAVVGLKTPGIIIEDKKCVEKSFPNFWDVFANLVISK</sequence>
<feature type="binding site" evidence="7">
    <location>
        <position position="114"/>
    </location>
    <ligand>
        <name>phosphoenolpyruvate</name>
        <dbReference type="ChEBI" id="CHEBI:58702"/>
    </ligand>
</feature>
<evidence type="ECO:0000256" key="1">
    <source>
        <dbReference type="ARBA" id="ARBA00004811"/>
    </source>
</evidence>
<comment type="catalytic activity">
    <reaction evidence="6">
        <text>3-phosphoshikimate + phosphoenolpyruvate = 5-O-(1-carboxyvinyl)-3-phosphoshikimate + phosphate</text>
        <dbReference type="Rhea" id="RHEA:21256"/>
        <dbReference type="ChEBI" id="CHEBI:43474"/>
        <dbReference type="ChEBI" id="CHEBI:57701"/>
        <dbReference type="ChEBI" id="CHEBI:58702"/>
        <dbReference type="ChEBI" id="CHEBI:145989"/>
        <dbReference type="EC" id="2.5.1.19"/>
    </reaction>
    <physiologicalReaction direction="left-to-right" evidence="6">
        <dbReference type="Rhea" id="RHEA:21257"/>
    </physiologicalReaction>
</comment>
<dbReference type="GO" id="GO:0008652">
    <property type="term" value="P:amino acid biosynthetic process"/>
    <property type="evidence" value="ECO:0007669"/>
    <property type="project" value="UniProtKB-KW"/>
</dbReference>
<feature type="domain" description="Enolpyruvate transferase" evidence="8">
    <location>
        <begin position="36"/>
        <end position="436"/>
    </location>
</feature>
<evidence type="ECO:0000256" key="7">
    <source>
        <dbReference type="HAMAP-Rule" id="MF_00210"/>
    </source>
</evidence>
<feature type="binding site" evidence="7">
    <location>
        <position position="189"/>
    </location>
    <ligand>
        <name>3-phosphoshikimate</name>
        <dbReference type="ChEBI" id="CHEBI:145989"/>
    </ligand>
</feature>
<feature type="binding site" evidence="7">
    <location>
        <position position="43"/>
    </location>
    <ligand>
        <name>phosphoenolpyruvate</name>
        <dbReference type="ChEBI" id="CHEBI:58702"/>
    </ligand>
</feature>
<feature type="binding site" evidence="7">
    <location>
        <position position="142"/>
    </location>
    <ligand>
        <name>phosphoenolpyruvate</name>
        <dbReference type="ChEBI" id="CHEBI:58702"/>
    </ligand>
</feature>
<feature type="binding site" evidence="7">
    <location>
        <position position="48"/>
    </location>
    <ligand>
        <name>3-phosphoshikimate</name>
        <dbReference type="ChEBI" id="CHEBI:145989"/>
    </ligand>
</feature>
<dbReference type="Pfam" id="PF00275">
    <property type="entry name" value="EPSP_synthase"/>
    <property type="match status" value="1"/>
</dbReference>
<comment type="pathway">
    <text evidence="1 7">Metabolic intermediate biosynthesis; chorismate biosynthesis; chorismate from D-erythrose 4-phosphate and phosphoenolpyruvate: step 6/7.</text>
</comment>
<feature type="binding site" evidence="7">
    <location>
        <position position="362"/>
    </location>
    <ligand>
        <name>phosphoenolpyruvate</name>
        <dbReference type="ChEBI" id="CHEBI:58702"/>
    </ligand>
</feature>
<evidence type="ECO:0000256" key="4">
    <source>
        <dbReference type="ARBA" id="ARBA00022679"/>
    </source>
</evidence>
<protein>
    <recommendedName>
        <fullName evidence="7">3-phosphoshikimate 1-carboxyvinyltransferase</fullName>
        <ecNumber evidence="7">2.5.1.19</ecNumber>
    </recommendedName>
    <alternativeName>
        <fullName evidence="7">5-enolpyruvylshikimate-3-phosphate synthase</fullName>
        <shortName evidence="7">EPSP synthase</shortName>
        <shortName evidence="7">EPSPS</shortName>
    </alternativeName>
</protein>
<evidence type="ECO:0000313" key="9">
    <source>
        <dbReference type="EMBL" id="CBX30069.1"/>
    </source>
</evidence>